<dbReference type="Pfam" id="PF01722">
    <property type="entry name" value="BolA"/>
    <property type="match status" value="1"/>
</dbReference>
<dbReference type="PANTHER" id="PTHR46230:SF7">
    <property type="entry name" value="BOLA-LIKE PROTEIN 1"/>
    <property type="match status" value="1"/>
</dbReference>
<dbReference type="RefSeq" id="WP_101290545.1">
    <property type="nucleotide sequence ID" value="NZ_FOUQ01000002.1"/>
</dbReference>
<dbReference type="PANTHER" id="PTHR46230">
    <property type="match status" value="1"/>
</dbReference>
<dbReference type="Gene3D" id="3.30.300.90">
    <property type="entry name" value="BolA-like"/>
    <property type="match status" value="1"/>
</dbReference>
<comment type="similarity">
    <text evidence="1">Belongs to the BolA/IbaG family.</text>
</comment>
<gene>
    <name evidence="2" type="ORF">CXZ10_16995</name>
</gene>
<keyword evidence="3" id="KW-1185">Reference proteome</keyword>
<evidence type="ECO:0000256" key="1">
    <source>
        <dbReference type="RuleBase" id="RU003860"/>
    </source>
</evidence>
<comment type="caution">
    <text evidence="2">The sequence shown here is derived from an EMBL/GenBank/DDBJ whole genome shotgun (WGS) entry which is preliminary data.</text>
</comment>
<protein>
    <submittedName>
        <fullName evidence="2">BolA family transcriptional regulator</fullName>
    </submittedName>
</protein>
<organism evidence="2 3">
    <name type="scientific">Pleomorphomonas diazotrophica</name>
    <dbReference type="NCBI Taxonomy" id="1166257"/>
    <lineage>
        <taxon>Bacteria</taxon>
        <taxon>Pseudomonadati</taxon>
        <taxon>Pseudomonadota</taxon>
        <taxon>Alphaproteobacteria</taxon>
        <taxon>Hyphomicrobiales</taxon>
        <taxon>Pleomorphomonadaceae</taxon>
        <taxon>Pleomorphomonas</taxon>
    </lineage>
</organism>
<proteinExistence type="inferred from homology"/>
<dbReference type="PIRSF" id="PIRSF003113">
    <property type="entry name" value="BolA"/>
    <property type="match status" value="1"/>
</dbReference>
<dbReference type="SUPFAM" id="SSF82657">
    <property type="entry name" value="BolA-like"/>
    <property type="match status" value="1"/>
</dbReference>
<dbReference type="Proteomes" id="UP000233491">
    <property type="component" value="Unassembled WGS sequence"/>
</dbReference>
<dbReference type="OrthoDB" id="9811118at2"/>
<sequence length="96" mass="10276">MASLTPPASTRKSRIEAALLAELSPSHLSVIDDSERHRGHGGWREGGETHYAVEVVSAIFEGKSRLARQRLVMGALKAEFDSGLHALSVSARAPGE</sequence>
<name>A0A1I4RPC1_9HYPH</name>
<dbReference type="EMBL" id="PJNW01000014">
    <property type="protein sequence ID" value="PKR88144.1"/>
    <property type="molecule type" value="Genomic_DNA"/>
</dbReference>
<evidence type="ECO:0000313" key="2">
    <source>
        <dbReference type="EMBL" id="PKR88144.1"/>
    </source>
</evidence>
<dbReference type="GO" id="GO:0016226">
    <property type="term" value="P:iron-sulfur cluster assembly"/>
    <property type="evidence" value="ECO:0007669"/>
    <property type="project" value="TreeGrafter"/>
</dbReference>
<dbReference type="InterPro" id="IPR002634">
    <property type="entry name" value="BolA"/>
</dbReference>
<accession>A0A1I4RPC1</accession>
<evidence type="ECO:0000313" key="3">
    <source>
        <dbReference type="Proteomes" id="UP000233491"/>
    </source>
</evidence>
<dbReference type="InterPro" id="IPR036065">
    <property type="entry name" value="BolA-like_sf"/>
</dbReference>
<dbReference type="AlphaFoldDB" id="A0A1I4RPC1"/>
<reference evidence="2 3" key="1">
    <citation type="submission" date="2017-12" db="EMBL/GenBank/DDBJ databases">
        <title>Anaerobic carbon monoxide metabolism by Pleomorphomonas carboxyditropha sp. nov., a new mesophilic hydrogenogenic carboxidotroph.</title>
        <authorList>
            <person name="Esquivel-Elizondo S."/>
            <person name="Krajmalnik-Brown R."/>
        </authorList>
    </citation>
    <scope>NUCLEOTIDE SEQUENCE [LARGE SCALE GENOMIC DNA]</scope>
    <source>
        <strain evidence="2 3">R5-392</strain>
    </source>
</reference>